<name>A0A1R2D017_9CILI</name>
<evidence type="ECO:0000256" key="3">
    <source>
        <dbReference type="ARBA" id="ARBA00022692"/>
    </source>
</evidence>
<comment type="subcellular location">
    <subcellularLocation>
        <location evidence="1 7">Membrane</location>
        <topology evidence="1 7">Single-pass type I membrane protein</topology>
    </subcellularLocation>
</comment>
<keyword evidence="5 9" id="KW-1133">Transmembrane helix</keyword>
<dbReference type="InterPro" id="IPR015720">
    <property type="entry name" value="Emp24-like"/>
</dbReference>
<evidence type="ECO:0000259" key="11">
    <source>
        <dbReference type="PROSITE" id="PS50866"/>
    </source>
</evidence>
<gene>
    <name evidence="12" type="ORF">SteCoe_2257</name>
</gene>
<protein>
    <recommendedName>
        <fullName evidence="11">GOLD domain-containing protein</fullName>
    </recommendedName>
</protein>
<feature type="chain" id="PRO_5012345116" description="GOLD domain-containing protein" evidence="10">
    <location>
        <begin position="20"/>
        <end position="194"/>
    </location>
</feature>
<proteinExistence type="inferred from homology"/>
<dbReference type="Proteomes" id="UP000187209">
    <property type="component" value="Unassembled WGS sequence"/>
</dbReference>
<dbReference type="EMBL" id="MPUH01000024">
    <property type="protein sequence ID" value="OMJ94607.1"/>
    <property type="molecule type" value="Genomic_DNA"/>
</dbReference>
<dbReference type="Pfam" id="PF01105">
    <property type="entry name" value="EMP24_GP25L"/>
    <property type="match status" value="1"/>
</dbReference>
<dbReference type="SMART" id="SM01190">
    <property type="entry name" value="EMP24_GP25L"/>
    <property type="match status" value="1"/>
</dbReference>
<evidence type="ECO:0000313" key="12">
    <source>
        <dbReference type="EMBL" id="OMJ94607.1"/>
    </source>
</evidence>
<keyword evidence="4 10" id="KW-0732">Signal</keyword>
<evidence type="ECO:0000256" key="4">
    <source>
        <dbReference type="ARBA" id="ARBA00022729"/>
    </source>
</evidence>
<feature type="coiled-coil region" evidence="8">
    <location>
        <begin position="120"/>
        <end position="147"/>
    </location>
</feature>
<comment type="similarity">
    <text evidence="2 7">Belongs to the EMP24/GP25L family.</text>
</comment>
<dbReference type="InterPro" id="IPR009038">
    <property type="entry name" value="GOLD_dom"/>
</dbReference>
<feature type="domain" description="GOLD" evidence="11">
    <location>
        <begin position="23"/>
        <end position="104"/>
    </location>
</feature>
<evidence type="ECO:0000256" key="9">
    <source>
        <dbReference type="SAM" id="Phobius"/>
    </source>
</evidence>
<evidence type="ECO:0000256" key="7">
    <source>
        <dbReference type="RuleBase" id="RU003827"/>
    </source>
</evidence>
<dbReference type="OrthoDB" id="759142at2759"/>
<sequence>MKFLLAVFLLSSAYEVIIPRNEKLCFGEDISADTLLVCEVHMRDMKSHSTISISLIDKDGTILHQKGPVKEDKFSLISTNAGSHSLCIQNNQPMSSVVNFSITSGVAAKDYSNLSLAKDLKESERRVEKMAESMKEIQKELQTIKDRDAEMTYTNETIQSRVIIYSFITIVLLLSLAILQMMYLKRFLKSKKMI</sequence>
<feature type="signal peptide" evidence="10">
    <location>
        <begin position="1"/>
        <end position="19"/>
    </location>
</feature>
<keyword evidence="3 7" id="KW-0812">Transmembrane</keyword>
<keyword evidence="8" id="KW-0175">Coiled coil</keyword>
<evidence type="ECO:0000313" key="13">
    <source>
        <dbReference type="Proteomes" id="UP000187209"/>
    </source>
</evidence>
<keyword evidence="13" id="KW-1185">Reference proteome</keyword>
<evidence type="ECO:0000256" key="5">
    <source>
        <dbReference type="ARBA" id="ARBA00022989"/>
    </source>
</evidence>
<dbReference type="GO" id="GO:0016020">
    <property type="term" value="C:membrane"/>
    <property type="evidence" value="ECO:0007669"/>
    <property type="project" value="UniProtKB-SubCell"/>
</dbReference>
<evidence type="ECO:0000256" key="2">
    <source>
        <dbReference type="ARBA" id="ARBA00007104"/>
    </source>
</evidence>
<dbReference type="AlphaFoldDB" id="A0A1R2D017"/>
<feature type="transmembrane region" description="Helical" evidence="9">
    <location>
        <begin position="162"/>
        <end position="184"/>
    </location>
</feature>
<dbReference type="PROSITE" id="PS50866">
    <property type="entry name" value="GOLD"/>
    <property type="match status" value="1"/>
</dbReference>
<organism evidence="12 13">
    <name type="scientific">Stentor coeruleus</name>
    <dbReference type="NCBI Taxonomy" id="5963"/>
    <lineage>
        <taxon>Eukaryota</taxon>
        <taxon>Sar</taxon>
        <taxon>Alveolata</taxon>
        <taxon>Ciliophora</taxon>
        <taxon>Postciliodesmatophora</taxon>
        <taxon>Heterotrichea</taxon>
        <taxon>Heterotrichida</taxon>
        <taxon>Stentoridae</taxon>
        <taxon>Stentor</taxon>
    </lineage>
</organism>
<evidence type="ECO:0000256" key="8">
    <source>
        <dbReference type="SAM" id="Coils"/>
    </source>
</evidence>
<evidence type="ECO:0000256" key="10">
    <source>
        <dbReference type="SAM" id="SignalP"/>
    </source>
</evidence>
<evidence type="ECO:0000256" key="6">
    <source>
        <dbReference type="ARBA" id="ARBA00023136"/>
    </source>
</evidence>
<reference evidence="12 13" key="1">
    <citation type="submission" date="2016-11" db="EMBL/GenBank/DDBJ databases">
        <title>The macronuclear genome of Stentor coeruleus: a giant cell with tiny introns.</title>
        <authorList>
            <person name="Slabodnick M."/>
            <person name="Ruby J.G."/>
            <person name="Reiff S.B."/>
            <person name="Swart E.C."/>
            <person name="Gosai S."/>
            <person name="Prabakaran S."/>
            <person name="Witkowska E."/>
            <person name="Larue G.E."/>
            <person name="Fisher S."/>
            <person name="Freeman R.M."/>
            <person name="Gunawardena J."/>
            <person name="Chu W."/>
            <person name="Stover N.A."/>
            <person name="Gregory B.D."/>
            <person name="Nowacki M."/>
            <person name="Derisi J."/>
            <person name="Roy S.W."/>
            <person name="Marshall W.F."/>
            <person name="Sood P."/>
        </authorList>
    </citation>
    <scope>NUCLEOTIDE SEQUENCE [LARGE SCALE GENOMIC DNA]</scope>
    <source>
        <strain evidence="12">WM001</strain>
    </source>
</reference>
<accession>A0A1R2D017</accession>
<dbReference type="PANTHER" id="PTHR22811">
    <property type="entry name" value="TRANSMEMBRANE EMP24 DOMAIN-CONTAINING PROTEIN"/>
    <property type="match status" value="1"/>
</dbReference>
<keyword evidence="6 9" id="KW-0472">Membrane</keyword>
<evidence type="ECO:0000256" key="1">
    <source>
        <dbReference type="ARBA" id="ARBA00004479"/>
    </source>
</evidence>
<comment type="caution">
    <text evidence="12">The sequence shown here is derived from an EMBL/GenBank/DDBJ whole genome shotgun (WGS) entry which is preliminary data.</text>
</comment>